<accession>A0ACA9MPY7</accession>
<reference evidence="1" key="1">
    <citation type="submission" date="2021-06" db="EMBL/GenBank/DDBJ databases">
        <authorList>
            <person name="Kallberg Y."/>
            <person name="Tangrot J."/>
            <person name="Rosling A."/>
        </authorList>
    </citation>
    <scope>NUCLEOTIDE SEQUENCE</scope>
    <source>
        <strain evidence="1">IL203A</strain>
    </source>
</reference>
<sequence>EEKMDEEREEMLENNFKPNSSSPITKTIESQPPIPDDSSSIPLQATTQSPEAGSPLFTNSQRQEIHAHRQESMRALEGISSSRNSPKPLTSGPGDLRRQSSTPGIGSGSSQPNIQGPGDARRFFQSPNPNTPQRNDSYMSEHASRSSTVPPRKNSLMNDHVSRSSTLRTASSSNSNNSIGIQLDARGRVKQDDMAEAYYDNRIPPQNMHYQQQMHPGMPTTHMPTQNQLAMNNSSQDPRVSSSPGSSNNVARNSSTRMRAQYPQQMYPNSGFYNNIPSYDPRQPPPQAYNNSTFAAQRPNGAGIQRMDDGRQVLCLVKALYDYKATSEEEISFLASDVIAVLGTNPDGWWEGELLDDSRKKRGLFPSNYIQFLE</sequence>
<dbReference type="EMBL" id="CAJVPU010010543">
    <property type="protein sequence ID" value="CAG8606665.1"/>
    <property type="molecule type" value="Genomic_DNA"/>
</dbReference>
<proteinExistence type="predicted"/>
<keyword evidence="2" id="KW-1185">Reference proteome</keyword>
<gene>
    <name evidence="1" type="ORF">DHETER_LOCUS7464</name>
</gene>
<name>A0ACA9MPY7_9GLOM</name>
<dbReference type="Proteomes" id="UP000789702">
    <property type="component" value="Unassembled WGS sequence"/>
</dbReference>
<protein>
    <submittedName>
        <fullName evidence="1">9641_t:CDS:1</fullName>
    </submittedName>
</protein>
<comment type="caution">
    <text evidence="1">The sequence shown here is derived from an EMBL/GenBank/DDBJ whole genome shotgun (WGS) entry which is preliminary data.</text>
</comment>
<evidence type="ECO:0000313" key="2">
    <source>
        <dbReference type="Proteomes" id="UP000789702"/>
    </source>
</evidence>
<evidence type="ECO:0000313" key="1">
    <source>
        <dbReference type="EMBL" id="CAG8606665.1"/>
    </source>
</evidence>
<organism evidence="1 2">
    <name type="scientific">Dentiscutata heterogama</name>
    <dbReference type="NCBI Taxonomy" id="1316150"/>
    <lineage>
        <taxon>Eukaryota</taxon>
        <taxon>Fungi</taxon>
        <taxon>Fungi incertae sedis</taxon>
        <taxon>Mucoromycota</taxon>
        <taxon>Glomeromycotina</taxon>
        <taxon>Glomeromycetes</taxon>
        <taxon>Diversisporales</taxon>
        <taxon>Gigasporaceae</taxon>
        <taxon>Dentiscutata</taxon>
    </lineage>
</organism>
<feature type="non-terminal residue" evidence="1">
    <location>
        <position position="1"/>
    </location>
</feature>